<dbReference type="EC" id="2.5.1.58" evidence="2 9"/>
<keyword evidence="6 9" id="KW-0479">Metal-binding</keyword>
<dbReference type="Proteomes" id="UP000019373">
    <property type="component" value="Unassembled WGS sequence"/>
</dbReference>
<dbReference type="InterPro" id="IPR045089">
    <property type="entry name" value="PGGT1B-like"/>
</dbReference>
<dbReference type="EMBL" id="KE721518">
    <property type="protein sequence ID" value="ERF68445.1"/>
    <property type="molecule type" value="Genomic_DNA"/>
</dbReference>
<evidence type="ECO:0000256" key="6">
    <source>
        <dbReference type="ARBA" id="ARBA00022723"/>
    </source>
</evidence>
<keyword evidence="5 9" id="KW-0808">Transferase</keyword>
<evidence type="ECO:0000256" key="8">
    <source>
        <dbReference type="ARBA" id="ARBA00022833"/>
    </source>
</evidence>
<dbReference type="GO" id="GO:0004660">
    <property type="term" value="F:protein farnesyltransferase activity"/>
    <property type="evidence" value="ECO:0007669"/>
    <property type="project" value="UniProtKB-UniRule"/>
</dbReference>
<comment type="catalytic activity">
    <reaction evidence="9">
        <text>L-cysteinyl-[protein] + (2E,6E)-farnesyl diphosphate = S-(2E,6E)-farnesyl-L-cysteinyl-[protein] + diphosphate</text>
        <dbReference type="Rhea" id="RHEA:13345"/>
        <dbReference type="Rhea" id="RHEA-COMP:10131"/>
        <dbReference type="Rhea" id="RHEA-COMP:11535"/>
        <dbReference type="ChEBI" id="CHEBI:29950"/>
        <dbReference type="ChEBI" id="CHEBI:33019"/>
        <dbReference type="ChEBI" id="CHEBI:86019"/>
        <dbReference type="ChEBI" id="CHEBI:175763"/>
    </reaction>
</comment>
<evidence type="ECO:0000256" key="5">
    <source>
        <dbReference type="ARBA" id="ARBA00022679"/>
    </source>
</evidence>
<evidence type="ECO:0000256" key="3">
    <source>
        <dbReference type="ARBA" id="ARBA00015798"/>
    </source>
</evidence>
<proteinExistence type="inferred from homology"/>
<sequence>MAEAIPSIFSIPLHFTRPPSVQDELTTQTSAAQQDTIAECLPFLTSAEDASKSPFDFNDHGVPRLDRQGHIDFLHGSLREFPAGFVAVDASRPWMVYWALMGLYLLGEDVTYYRERVITTFAPMQNASGGFGGGHGQYSHLAGTYAVVLSLALVGGERAYSLIDRENMWKWLGRLKKANGGFEVCEGGEVDVRGAYCAMVIIVLLNLPFELPSPIHTNVGTLSTFQQGLEDYLAKCQTLEGGISGAPGNEAHGAYAFCAIACLCLMNEPHIGLRSLDLPSLLSWLSSRQYAPEGGFAGRTNKLVDGCYSHWVGGCWPLIEGFLYGPRTALNSPTDRVLRSLYSKEGLTRYILSCCQAQTGGLRDKPSKRADSYHTCYTLAGLSSVQHVHFHVHQDASISSSTHPFRWRSLPLCDLVSSSAAGLCDRRHWPSPQYGTYSSSAGYGCVVTVNHREYQTDAYYPTEDLAKENAAMRAYLICRNFSVNDGMYPVGHDHGGFVQGIPTAIGTGRHSHRHNGSDTSSSPGSSPGRQGNLRSSGYGSSSSSYGSHSYYGSSSSSYGSSSRYRSIYPASSRRS</sequence>
<dbReference type="CDD" id="cd00048">
    <property type="entry name" value="DSRM_SF"/>
    <property type="match status" value="1"/>
</dbReference>
<evidence type="ECO:0000313" key="13">
    <source>
        <dbReference type="Proteomes" id="UP000019373"/>
    </source>
</evidence>
<dbReference type="GO" id="GO:0008270">
    <property type="term" value="F:zinc ion binding"/>
    <property type="evidence" value="ECO:0007669"/>
    <property type="project" value="UniProtKB-UniRule"/>
</dbReference>
<gene>
    <name evidence="12" type="ORF">EPUS_03763</name>
</gene>
<dbReference type="GO" id="GO:0005965">
    <property type="term" value="C:protein farnesyltransferase complex"/>
    <property type="evidence" value="ECO:0007669"/>
    <property type="project" value="UniProtKB-UniRule"/>
</dbReference>
<dbReference type="PANTHER" id="PTHR11774:SF6">
    <property type="entry name" value="PROTEIN FARNESYLTRANSFERASE SUBUNIT BETA"/>
    <property type="match status" value="1"/>
</dbReference>
<evidence type="ECO:0000256" key="7">
    <source>
        <dbReference type="ARBA" id="ARBA00022737"/>
    </source>
</evidence>
<protein>
    <recommendedName>
        <fullName evidence="3 9">Protein farnesyltransferase subunit beta</fullName>
        <shortName evidence="9">FTase-beta</shortName>
        <ecNumber evidence="2 9">2.5.1.58</ecNumber>
    </recommendedName>
</protein>
<evidence type="ECO:0000256" key="10">
    <source>
        <dbReference type="SAM" id="MobiDB-lite"/>
    </source>
</evidence>
<dbReference type="PANTHER" id="PTHR11774">
    <property type="entry name" value="GERANYLGERANYL TRANSFERASE TYPE BETA SUBUNIT"/>
    <property type="match status" value="1"/>
</dbReference>
<comment type="subunit">
    <text evidence="9">Heterodimer of an alpha and a beta subunit.</text>
</comment>
<keyword evidence="8 9" id="KW-0862">Zinc</keyword>
<dbReference type="OrthoDB" id="10261146at2759"/>
<dbReference type="Pfam" id="PF00432">
    <property type="entry name" value="Prenyltrans"/>
    <property type="match status" value="1"/>
</dbReference>
<dbReference type="OMA" id="HFHTGIA"/>
<dbReference type="InterPro" id="IPR001330">
    <property type="entry name" value="Prenyltrans"/>
</dbReference>
<keyword evidence="13" id="KW-1185">Reference proteome</keyword>
<feature type="region of interest" description="Disordered" evidence="10">
    <location>
        <begin position="499"/>
        <end position="575"/>
    </location>
</feature>
<accession>U1HEF7</accession>
<comment type="function">
    <text evidence="9">Catalyzes the transfer of a farnesyl moiety from farnesyl diphosphate to a cysteine at the fourth position from the C-terminus of several proteins. The beta subunit is responsible for peptide-binding.</text>
</comment>
<dbReference type="Gene3D" id="3.30.160.20">
    <property type="match status" value="1"/>
</dbReference>
<evidence type="ECO:0000259" key="11">
    <source>
        <dbReference type="Pfam" id="PF00432"/>
    </source>
</evidence>
<dbReference type="InterPro" id="IPR026872">
    <property type="entry name" value="FTB"/>
</dbReference>
<dbReference type="CDD" id="cd02893">
    <property type="entry name" value="FTase"/>
    <property type="match status" value="1"/>
</dbReference>
<keyword evidence="7" id="KW-0677">Repeat</keyword>
<name>U1HEF7_ENDPU</name>
<reference evidence="13" key="1">
    <citation type="journal article" date="2014" name="BMC Genomics">
        <title>Genome characteristics reveal the impact of lichenization on lichen-forming fungus Endocarpon pusillum Hedwig (Verrucariales, Ascomycota).</title>
        <authorList>
            <person name="Wang Y.-Y."/>
            <person name="Liu B."/>
            <person name="Zhang X.-Y."/>
            <person name="Zhou Q.-M."/>
            <person name="Zhang T."/>
            <person name="Li H."/>
            <person name="Yu Y.-F."/>
            <person name="Zhang X.-L."/>
            <person name="Hao X.-Y."/>
            <person name="Wang M."/>
            <person name="Wang L."/>
            <person name="Wei J.-C."/>
        </authorList>
    </citation>
    <scope>NUCLEOTIDE SEQUENCE [LARGE SCALE GENOMIC DNA]</scope>
    <source>
        <strain evidence="13">Z07020 / HMAS-L-300199</strain>
    </source>
</reference>
<dbReference type="SUPFAM" id="SSF48239">
    <property type="entry name" value="Terpenoid cyclases/Protein prenyltransferases"/>
    <property type="match status" value="1"/>
</dbReference>
<dbReference type="AlphaFoldDB" id="U1HEF7"/>
<evidence type="ECO:0000256" key="1">
    <source>
        <dbReference type="ARBA" id="ARBA00010497"/>
    </source>
</evidence>
<dbReference type="RefSeq" id="XP_007805937.1">
    <property type="nucleotide sequence ID" value="XM_007807746.1"/>
</dbReference>
<evidence type="ECO:0000256" key="2">
    <source>
        <dbReference type="ARBA" id="ARBA00012702"/>
    </source>
</evidence>
<dbReference type="FunFam" id="1.50.10.20:FF:000014">
    <property type="entry name" value="Protein farnesyltransferase subunit beta"/>
    <property type="match status" value="1"/>
</dbReference>
<feature type="domain" description="Prenyltransferase alpha-alpha toroid" evidence="11">
    <location>
        <begin position="65"/>
        <end position="389"/>
    </location>
</feature>
<feature type="compositionally biased region" description="Low complexity" evidence="10">
    <location>
        <begin position="520"/>
        <end position="566"/>
    </location>
</feature>
<dbReference type="HOGENOM" id="CLU_474088_0_0_1"/>
<dbReference type="InterPro" id="IPR008930">
    <property type="entry name" value="Terpenoid_cyclase/PrenylTrfase"/>
</dbReference>
<evidence type="ECO:0000256" key="4">
    <source>
        <dbReference type="ARBA" id="ARBA00022602"/>
    </source>
</evidence>
<comment type="cofactor">
    <cofactor evidence="9">
        <name>Zn(2+)</name>
        <dbReference type="ChEBI" id="CHEBI:29105"/>
    </cofactor>
    <text evidence="9">Binds 1 zinc ion per subunit.</text>
</comment>
<organism evidence="12 13">
    <name type="scientific">Endocarpon pusillum (strain Z07020 / HMAS-L-300199)</name>
    <name type="common">Lichen-forming fungus</name>
    <dbReference type="NCBI Taxonomy" id="1263415"/>
    <lineage>
        <taxon>Eukaryota</taxon>
        <taxon>Fungi</taxon>
        <taxon>Dikarya</taxon>
        <taxon>Ascomycota</taxon>
        <taxon>Pezizomycotina</taxon>
        <taxon>Eurotiomycetes</taxon>
        <taxon>Chaetothyriomycetidae</taxon>
        <taxon>Verrucariales</taxon>
        <taxon>Verrucariaceae</taxon>
        <taxon>Endocarpon</taxon>
    </lineage>
</organism>
<dbReference type="Gene3D" id="1.50.10.20">
    <property type="match status" value="1"/>
</dbReference>
<keyword evidence="4 9" id="KW-0637">Prenyltransferase</keyword>
<evidence type="ECO:0000313" key="12">
    <source>
        <dbReference type="EMBL" id="ERF68445.1"/>
    </source>
</evidence>
<dbReference type="eggNOG" id="KOG0365">
    <property type="taxonomic scope" value="Eukaryota"/>
</dbReference>
<evidence type="ECO:0000256" key="9">
    <source>
        <dbReference type="RuleBase" id="RU365056"/>
    </source>
</evidence>
<dbReference type="SUPFAM" id="SSF54768">
    <property type="entry name" value="dsRNA-binding domain-like"/>
    <property type="match status" value="1"/>
</dbReference>
<comment type="similarity">
    <text evidence="1 9">Belongs to the protein prenyltransferase subunit beta family.</text>
</comment>
<dbReference type="GO" id="GO:0097354">
    <property type="term" value="P:prenylation"/>
    <property type="evidence" value="ECO:0007669"/>
    <property type="project" value="UniProtKB-UniRule"/>
</dbReference>
<dbReference type="GeneID" id="19238801"/>